<name>A0ABT0BC67_9SPHN</name>
<evidence type="ECO:0000256" key="1">
    <source>
        <dbReference type="SAM" id="SignalP"/>
    </source>
</evidence>
<dbReference type="Gene3D" id="2.40.160.10">
    <property type="entry name" value="Porin"/>
    <property type="match status" value="1"/>
</dbReference>
<proteinExistence type="predicted"/>
<keyword evidence="3" id="KW-1185">Reference proteome</keyword>
<dbReference type="SUPFAM" id="SSF56935">
    <property type="entry name" value="Porins"/>
    <property type="match status" value="1"/>
</dbReference>
<dbReference type="RefSeq" id="WP_244018795.1">
    <property type="nucleotide sequence ID" value="NZ_JALHLF010000022.1"/>
</dbReference>
<accession>A0ABT0BC67</accession>
<comment type="caution">
    <text evidence="2">The sequence shown here is derived from an EMBL/GenBank/DDBJ whole genome shotgun (WGS) entry which is preliminary data.</text>
</comment>
<sequence length="477" mass="48975">MIAKIMLRGTVALGALAMTTAPAFAGTGEILLKRLHEKGILTDEEYNELLAEEQQSEQREAHQNAVIAVTEAPATATEKAQGALDHDKFVKMTDSGIGFEVGPATIKFAGSVNGFYVHDNPATASATTSVVGGIASVGTKNSSAVRNGLLPGFLTVSVSTQQAGWDVNAFFGLYPGINSAAWGALGANNGGQPTALATAGIDARQTYMTFGKPKFGTIKIGRDIGLFGSDAILNDITLLSSGSPGGNVAPANTTLGRIGSGYIYTDFQPQMTYSTPKLGGFQASVGVFQPLSSLTGPAQANSQPGFQGKLTYDGTFGGVGAHLWASGVSQKHDMTAGGDYTGRGLDVGAKVTAGPIAVTGYYYTAEGLGTTVLGLFDTDASGNTRSSDGFYVQGLATFGKFAVGGSYGESSLDYANAADALANPDLVKTNASTVGQVRYSLTSWVTLIGEYVHSKAKAHSGNSASSDALALGGILFF</sequence>
<organism evidence="2 3">
    <name type="scientific">Novosphingobium organovorum</name>
    <dbReference type="NCBI Taxonomy" id="2930092"/>
    <lineage>
        <taxon>Bacteria</taxon>
        <taxon>Pseudomonadati</taxon>
        <taxon>Pseudomonadota</taxon>
        <taxon>Alphaproteobacteria</taxon>
        <taxon>Sphingomonadales</taxon>
        <taxon>Sphingomonadaceae</taxon>
        <taxon>Novosphingobium</taxon>
    </lineage>
</organism>
<keyword evidence="1" id="KW-0732">Signal</keyword>
<feature type="signal peptide" evidence="1">
    <location>
        <begin position="1"/>
        <end position="25"/>
    </location>
</feature>
<protein>
    <submittedName>
        <fullName evidence="2">Porin</fullName>
    </submittedName>
</protein>
<gene>
    <name evidence="2" type="ORF">MTR62_08090</name>
</gene>
<evidence type="ECO:0000313" key="3">
    <source>
        <dbReference type="Proteomes" id="UP001162881"/>
    </source>
</evidence>
<evidence type="ECO:0000313" key="2">
    <source>
        <dbReference type="EMBL" id="MCJ2182650.1"/>
    </source>
</evidence>
<feature type="chain" id="PRO_5046505709" evidence="1">
    <location>
        <begin position="26"/>
        <end position="477"/>
    </location>
</feature>
<dbReference type="EMBL" id="JALHLF010000022">
    <property type="protein sequence ID" value="MCJ2182650.1"/>
    <property type="molecule type" value="Genomic_DNA"/>
</dbReference>
<reference evidence="2" key="1">
    <citation type="submission" date="2022-03" db="EMBL/GenBank/DDBJ databases">
        <title>Identification of a novel bacterium isolated from mangrove sediments.</title>
        <authorList>
            <person name="Pan X."/>
        </authorList>
    </citation>
    <scope>NUCLEOTIDE SEQUENCE</scope>
    <source>
        <strain evidence="2">B1949</strain>
    </source>
</reference>
<dbReference type="InterPro" id="IPR023614">
    <property type="entry name" value="Porin_dom_sf"/>
</dbReference>
<dbReference type="Proteomes" id="UP001162881">
    <property type="component" value="Unassembled WGS sequence"/>
</dbReference>